<dbReference type="InterPro" id="IPR023198">
    <property type="entry name" value="PGP-like_dom2"/>
</dbReference>
<evidence type="ECO:0000256" key="4">
    <source>
        <dbReference type="ARBA" id="ARBA00013078"/>
    </source>
</evidence>
<dbReference type="GO" id="GO:0008967">
    <property type="term" value="F:phosphoglycolate phosphatase activity"/>
    <property type="evidence" value="ECO:0007669"/>
    <property type="project" value="UniProtKB-EC"/>
</dbReference>
<dbReference type="Pfam" id="PF00702">
    <property type="entry name" value="Hydrolase"/>
    <property type="match status" value="1"/>
</dbReference>
<keyword evidence="6" id="KW-1185">Reference proteome</keyword>
<dbReference type="OrthoDB" id="9793014at2"/>
<comment type="pathway">
    <text evidence="2">Organic acid metabolism; glycolate biosynthesis; glycolate from 2-phosphoglycolate: step 1/1.</text>
</comment>
<keyword evidence="5" id="KW-0378">Hydrolase</keyword>
<dbReference type="Gene3D" id="3.40.50.1000">
    <property type="entry name" value="HAD superfamily/HAD-like"/>
    <property type="match status" value="1"/>
</dbReference>
<dbReference type="RefSeq" id="WP_120047044.1">
    <property type="nucleotide sequence ID" value="NZ_RAHX01000001.1"/>
</dbReference>
<dbReference type="Proteomes" id="UP000285232">
    <property type="component" value="Unassembled WGS sequence"/>
</dbReference>
<gene>
    <name evidence="5" type="ORF">D6201_01185</name>
</gene>
<evidence type="ECO:0000313" key="6">
    <source>
        <dbReference type="Proteomes" id="UP000285232"/>
    </source>
</evidence>
<dbReference type="NCBIfam" id="TIGR01549">
    <property type="entry name" value="HAD-SF-IA-v1"/>
    <property type="match status" value="1"/>
</dbReference>
<comment type="caution">
    <text evidence="5">The sequence shown here is derived from an EMBL/GenBank/DDBJ whole genome shotgun (WGS) entry which is preliminary data.</text>
</comment>
<protein>
    <recommendedName>
        <fullName evidence="4">phosphoglycolate phosphatase</fullName>
        <ecNumber evidence="4">3.1.3.18</ecNumber>
    </recommendedName>
</protein>
<dbReference type="GO" id="GO:0006281">
    <property type="term" value="P:DNA repair"/>
    <property type="evidence" value="ECO:0007669"/>
    <property type="project" value="TreeGrafter"/>
</dbReference>
<evidence type="ECO:0000313" key="5">
    <source>
        <dbReference type="EMBL" id="RJY08154.1"/>
    </source>
</evidence>
<dbReference type="Gene3D" id="1.10.150.240">
    <property type="entry name" value="Putative phosphatase, domain 2"/>
    <property type="match status" value="1"/>
</dbReference>
<sequence>MADFPFDIVLFDLDGTLVDSALDLGPAVNHALSLIDRKPVPLAKFRSMIGGGTDMMLSNALHATGGDVDHTTYEILIATLHQHYWANIAENTVPFPGCKAALDTLAQRGCALAICTNKSEKPARELLDALGMTDHFAAIYGGDTLGWDRAKPKSHMLCAAIADCGGGRAAMVGDSTYDVRAAKAASVPMVTCRYGYHDVRLAELGGDATIDGLEDLVAALEALG</sequence>
<accession>A0A419RQV5</accession>
<evidence type="ECO:0000256" key="3">
    <source>
        <dbReference type="ARBA" id="ARBA00006171"/>
    </source>
</evidence>
<dbReference type="AlphaFoldDB" id="A0A419RQV5"/>
<comment type="catalytic activity">
    <reaction evidence="1">
        <text>2-phosphoglycolate + H2O = glycolate + phosphate</text>
        <dbReference type="Rhea" id="RHEA:14369"/>
        <dbReference type="ChEBI" id="CHEBI:15377"/>
        <dbReference type="ChEBI" id="CHEBI:29805"/>
        <dbReference type="ChEBI" id="CHEBI:43474"/>
        <dbReference type="ChEBI" id="CHEBI:58033"/>
        <dbReference type="EC" id="3.1.3.18"/>
    </reaction>
</comment>
<dbReference type="InterPro" id="IPR050155">
    <property type="entry name" value="HAD-like_hydrolase_sf"/>
</dbReference>
<evidence type="ECO:0000256" key="1">
    <source>
        <dbReference type="ARBA" id="ARBA00000830"/>
    </source>
</evidence>
<dbReference type="SFLD" id="SFLDS00003">
    <property type="entry name" value="Haloacid_Dehalogenase"/>
    <property type="match status" value="1"/>
</dbReference>
<comment type="similarity">
    <text evidence="3">Belongs to the HAD-like hydrolase superfamily. CbbY/CbbZ/Gph/YieH family.</text>
</comment>
<dbReference type="PANTHER" id="PTHR43434">
    <property type="entry name" value="PHOSPHOGLYCOLATE PHOSPHATASE"/>
    <property type="match status" value="1"/>
</dbReference>
<dbReference type="EMBL" id="RAHX01000001">
    <property type="protein sequence ID" value="RJY08154.1"/>
    <property type="molecule type" value="Genomic_DNA"/>
</dbReference>
<dbReference type="InterPro" id="IPR036412">
    <property type="entry name" value="HAD-like_sf"/>
</dbReference>
<evidence type="ECO:0000256" key="2">
    <source>
        <dbReference type="ARBA" id="ARBA00004818"/>
    </source>
</evidence>
<dbReference type="InterPro" id="IPR006439">
    <property type="entry name" value="HAD-SF_hydro_IA"/>
</dbReference>
<dbReference type="InterPro" id="IPR023214">
    <property type="entry name" value="HAD_sf"/>
</dbReference>
<dbReference type="SFLD" id="SFLDG01129">
    <property type="entry name" value="C1.5:_HAD__Beta-PGM__Phosphata"/>
    <property type="match status" value="1"/>
</dbReference>
<organism evidence="5 6">
    <name type="scientific">Aurantiacibacter aquimixticola</name>
    <dbReference type="NCBI Taxonomy" id="1958945"/>
    <lineage>
        <taxon>Bacteria</taxon>
        <taxon>Pseudomonadati</taxon>
        <taxon>Pseudomonadota</taxon>
        <taxon>Alphaproteobacteria</taxon>
        <taxon>Sphingomonadales</taxon>
        <taxon>Erythrobacteraceae</taxon>
        <taxon>Aurantiacibacter</taxon>
    </lineage>
</organism>
<proteinExistence type="inferred from homology"/>
<dbReference type="SUPFAM" id="SSF56784">
    <property type="entry name" value="HAD-like"/>
    <property type="match status" value="1"/>
</dbReference>
<dbReference type="PANTHER" id="PTHR43434:SF1">
    <property type="entry name" value="PHOSPHOGLYCOLATE PHOSPHATASE"/>
    <property type="match status" value="1"/>
</dbReference>
<dbReference type="GO" id="GO:0005829">
    <property type="term" value="C:cytosol"/>
    <property type="evidence" value="ECO:0007669"/>
    <property type="project" value="TreeGrafter"/>
</dbReference>
<dbReference type="EC" id="3.1.3.18" evidence="4"/>
<reference evidence="5 6" key="1">
    <citation type="journal article" date="2017" name="Int. J. Syst. Evol. Microbiol.">
        <title>Erythrobacter aquimixticola sp. nov., isolated from the junction between the ocean and a freshwater spring.</title>
        <authorList>
            <person name="Park S."/>
            <person name="Jung Y.T."/>
            <person name="Choi S.J."/>
            <person name="Yoon J.H."/>
        </authorList>
    </citation>
    <scope>NUCLEOTIDE SEQUENCE [LARGE SCALE GENOMIC DNA]</scope>
    <source>
        <strain evidence="5 6">JSSK-14</strain>
    </source>
</reference>
<name>A0A419RQV5_9SPHN</name>